<evidence type="ECO:0000256" key="2">
    <source>
        <dbReference type="ARBA" id="ARBA00022980"/>
    </source>
</evidence>
<dbReference type="HAMAP" id="MF_00514">
    <property type="entry name" value="Ribosomal_bL35"/>
    <property type="match status" value="1"/>
</dbReference>
<dbReference type="PROSITE" id="PS00936">
    <property type="entry name" value="RIBOSOMAL_L35"/>
    <property type="match status" value="1"/>
</dbReference>
<comment type="caution">
    <text evidence="7">The sequence shown here is derived from an EMBL/GenBank/DDBJ whole genome shotgun (WGS) entry which is preliminary data.</text>
</comment>
<dbReference type="InterPro" id="IPR001706">
    <property type="entry name" value="Ribosomal_bL35"/>
</dbReference>
<dbReference type="AlphaFoldDB" id="A0A7C6E979"/>
<dbReference type="FunFam" id="4.10.410.60:FF:000001">
    <property type="entry name" value="50S ribosomal protein L35"/>
    <property type="match status" value="1"/>
</dbReference>
<protein>
    <recommendedName>
        <fullName evidence="4 5">Large ribosomal subunit protein bL35</fullName>
    </recommendedName>
</protein>
<dbReference type="GO" id="GO:0003735">
    <property type="term" value="F:structural constituent of ribosome"/>
    <property type="evidence" value="ECO:0007669"/>
    <property type="project" value="InterPro"/>
</dbReference>
<dbReference type="EMBL" id="DTLI01000008">
    <property type="protein sequence ID" value="HHS51274.1"/>
    <property type="molecule type" value="Genomic_DNA"/>
</dbReference>
<gene>
    <name evidence="5" type="primary">rpmI</name>
    <name evidence="7" type="ORF">ENW73_00200</name>
</gene>
<evidence type="ECO:0000256" key="1">
    <source>
        <dbReference type="ARBA" id="ARBA00006598"/>
    </source>
</evidence>
<dbReference type="Gene3D" id="4.10.410.60">
    <property type="match status" value="1"/>
</dbReference>
<dbReference type="GO" id="GO:0015934">
    <property type="term" value="C:large ribosomal subunit"/>
    <property type="evidence" value="ECO:0007669"/>
    <property type="project" value="TreeGrafter"/>
</dbReference>
<dbReference type="InterPro" id="IPR021137">
    <property type="entry name" value="Ribosomal_bL35-like"/>
</dbReference>
<accession>A0A7C6E979</accession>
<comment type="similarity">
    <text evidence="1 5 6">Belongs to the bacterial ribosomal protein bL35 family.</text>
</comment>
<evidence type="ECO:0000256" key="6">
    <source>
        <dbReference type="RuleBase" id="RU000568"/>
    </source>
</evidence>
<dbReference type="NCBIfam" id="TIGR00001">
    <property type="entry name" value="rpmI_bact"/>
    <property type="match status" value="1"/>
</dbReference>
<dbReference type="Pfam" id="PF01632">
    <property type="entry name" value="Ribosomal_L35p"/>
    <property type="match status" value="1"/>
</dbReference>
<organism evidence="7">
    <name type="scientific">candidate division WOR-3 bacterium</name>
    <dbReference type="NCBI Taxonomy" id="2052148"/>
    <lineage>
        <taxon>Bacteria</taxon>
        <taxon>Bacteria division WOR-3</taxon>
    </lineage>
</organism>
<evidence type="ECO:0000256" key="3">
    <source>
        <dbReference type="ARBA" id="ARBA00023274"/>
    </source>
</evidence>
<sequence length="63" mass="7499">MKQKTLKALKKRIKITGSGKYSRHQAGMRHLLSSKRRKRKRMLKKRVLVHKSMVKKMKRLLSA</sequence>
<dbReference type="PANTHER" id="PTHR33343">
    <property type="entry name" value="54S RIBOSOMAL PROTEIN BL35M"/>
    <property type="match status" value="1"/>
</dbReference>
<evidence type="ECO:0000313" key="7">
    <source>
        <dbReference type="EMBL" id="HHS51274.1"/>
    </source>
</evidence>
<dbReference type="PRINTS" id="PR00064">
    <property type="entry name" value="RIBOSOMALL35"/>
</dbReference>
<keyword evidence="3 5" id="KW-0687">Ribonucleoprotein</keyword>
<reference evidence="7" key="1">
    <citation type="journal article" date="2020" name="mSystems">
        <title>Genome- and Community-Level Interaction Insights into Carbon Utilization and Element Cycling Functions of Hydrothermarchaeota in Hydrothermal Sediment.</title>
        <authorList>
            <person name="Zhou Z."/>
            <person name="Liu Y."/>
            <person name="Xu W."/>
            <person name="Pan J."/>
            <person name="Luo Z.H."/>
            <person name="Li M."/>
        </authorList>
    </citation>
    <scope>NUCLEOTIDE SEQUENCE [LARGE SCALE GENOMIC DNA]</scope>
    <source>
        <strain evidence="7">SpSt-876</strain>
    </source>
</reference>
<dbReference type="SUPFAM" id="SSF143034">
    <property type="entry name" value="L35p-like"/>
    <property type="match status" value="1"/>
</dbReference>
<dbReference type="InterPro" id="IPR037229">
    <property type="entry name" value="Ribosomal_bL35_sf"/>
</dbReference>
<keyword evidence="2 5" id="KW-0689">Ribosomal protein</keyword>
<dbReference type="InterPro" id="IPR018265">
    <property type="entry name" value="Ribosomal_bL35_CS"/>
</dbReference>
<evidence type="ECO:0000256" key="4">
    <source>
        <dbReference type="ARBA" id="ARBA00071664"/>
    </source>
</evidence>
<dbReference type="PANTHER" id="PTHR33343:SF1">
    <property type="entry name" value="LARGE RIBOSOMAL SUBUNIT PROTEIN BL35M"/>
    <property type="match status" value="1"/>
</dbReference>
<name>A0A7C6E979_UNCW3</name>
<proteinExistence type="inferred from homology"/>
<evidence type="ECO:0000256" key="5">
    <source>
        <dbReference type="HAMAP-Rule" id="MF_00514"/>
    </source>
</evidence>
<dbReference type="GO" id="GO:0006412">
    <property type="term" value="P:translation"/>
    <property type="evidence" value="ECO:0007669"/>
    <property type="project" value="UniProtKB-UniRule"/>
</dbReference>